<gene>
    <name evidence="3" type="ORF">FHX40_4841</name>
</gene>
<sequence>MRVVVVGGTGNIGTSVISALAADPAVTSILGVARRRPDWHPDKTEWATADVAVDDLAPLFAGADAVVHLAWLFQPTHNPRVTWRTNVTGTSRVLDAVARAKVPALVYSSSVGAYSPRPQDDRPVTEDWPTNGWPTASYAVEKAYVERLLDIFERDHGGVRVVRMRPGFMFKRASAAEQMRLFGGPLVPRRLVRPGRIPVVPDIPGLRFQALHSDDAGEAYRLAVTRDVAGAFNLAADPVIHMSDMARLLGARLVPVPRPVARGVLAAAWGARLVPASHHMLDMALHLPLLDVARARSELGWTPRHSGLDALRELIEGLTTGSGGATPPLEATKRPGLRPGVGARP</sequence>
<accession>A0A543IQ48</accession>
<dbReference type="InterPro" id="IPR036291">
    <property type="entry name" value="NAD(P)-bd_dom_sf"/>
</dbReference>
<dbReference type="InterPro" id="IPR051783">
    <property type="entry name" value="NAD(P)-dependent_oxidoreduct"/>
</dbReference>
<name>A0A543IQ48_9ACTN</name>
<dbReference type="PANTHER" id="PTHR48079">
    <property type="entry name" value="PROTEIN YEEZ"/>
    <property type="match status" value="1"/>
</dbReference>
<feature type="domain" description="NAD-dependent epimerase/dehydratase" evidence="2">
    <location>
        <begin position="3"/>
        <end position="170"/>
    </location>
</feature>
<dbReference type="InterPro" id="IPR001509">
    <property type="entry name" value="Epimerase_deHydtase"/>
</dbReference>
<dbReference type="OrthoDB" id="3338687at2"/>
<dbReference type="Gene3D" id="3.40.50.720">
    <property type="entry name" value="NAD(P)-binding Rossmann-like Domain"/>
    <property type="match status" value="1"/>
</dbReference>
<evidence type="ECO:0000259" key="2">
    <source>
        <dbReference type="Pfam" id="PF01370"/>
    </source>
</evidence>
<keyword evidence="4" id="KW-1185">Reference proteome</keyword>
<comment type="caution">
    <text evidence="3">The sequence shown here is derived from an EMBL/GenBank/DDBJ whole genome shotgun (WGS) entry which is preliminary data.</text>
</comment>
<dbReference type="EMBL" id="VFPQ01000002">
    <property type="protein sequence ID" value="TQM72688.1"/>
    <property type="molecule type" value="Genomic_DNA"/>
</dbReference>
<evidence type="ECO:0000313" key="4">
    <source>
        <dbReference type="Proteomes" id="UP000319213"/>
    </source>
</evidence>
<dbReference type="RefSeq" id="WP_142262217.1">
    <property type="nucleotide sequence ID" value="NZ_BMPV01000002.1"/>
</dbReference>
<organism evidence="3 4">
    <name type="scientific">Thermopolyspora flexuosa</name>
    <dbReference type="NCBI Taxonomy" id="103836"/>
    <lineage>
        <taxon>Bacteria</taxon>
        <taxon>Bacillati</taxon>
        <taxon>Actinomycetota</taxon>
        <taxon>Actinomycetes</taxon>
        <taxon>Streptosporangiales</taxon>
        <taxon>Streptosporangiaceae</taxon>
        <taxon>Thermopolyspora</taxon>
    </lineage>
</organism>
<reference evidence="3 4" key="1">
    <citation type="submission" date="2019-06" db="EMBL/GenBank/DDBJ databases">
        <title>Sequencing the genomes of 1000 actinobacteria strains.</title>
        <authorList>
            <person name="Klenk H.-P."/>
        </authorList>
    </citation>
    <scope>NUCLEOTIDE SEQUENCE [LARGE SCALE GENOMIC DNA]</scope>
    <source>
        <strain evidence="3 4">DSM 43186</strain>
    </source>
</reference>
<protein>
    <submittedName>
        <fullName evidence="3">Nucleoside-diphosphate-sugar epimerase</fullName>
    </submittedName>
</protein>
<evidence type="ECO:0000256" key="1">
    <source>
        <dbReference type="SAM" id="MobiDB-lite"/>
    </source>
</evidence>
<evidence type="ECO:0000313" key="3">
    <source>
        <dbReference type="EMBL" id="TQM72688.1"/>
    </source>
</evidence>
<proteinExistence type="predicted"/>
<dbReference type="AlphaFoldDB" id="A0A543IQ48"/>
<dbReference type="PANTHER" id="PTHR48079:SF6">
    <property type="entry name" value="NAD(P)-BINDING DOMAIN-CONTAINING PROTEIN-RELATED"/>
    <property type="match status" value="1"/>
</dbReference>
<feature type="region of interest" description="Disordered" evidence="1">
    <location>
        <begin position="319"/>
        <end position="345"/>
    </location>
</feature>
<dbReference type="SUPFAM" id="SSF51735">
    <property type="entry name" value="NAD(P)-binding Rossmann-fold domains"/>
    <property type="match status" value="1"/>
</dbReference>
<dbReference type="GO" id="GO:0004029">
    <property type="term" value="F:aldehyde dehydrogenase (NAD+) activity"/>
    <property type="evidence" value="ECO:0007669"/>
    <property type="project" value="TreeGrafter"/>
</dbReference>
<dbReference type="GO" id="GO:0005737">
    <property type="term" value="C:cytoplasm"/>
    <property type="evidence" value="ECO:0007669"/>
    <property type="project" value="TreeGrafter"/>
</dbReference>
<dbReference type="Proteomes" id="UP000319213">
    <property type="component" value="Unassembled WGS sequence"/>
</dbReference>
<dbReference type="Pfam" id="PF01370">
    <property type="entry name" value="Epimerase"/>
    <property type="match status" value="1"/>
</dbReference>